<sequence>MVINLRGPLGCRVYKLSKSFPVGEVRVFVRPHSLGFSSRPQLSVYRNSHSQVCKMAPRYQKGQMVTYKPIGGPNTNTPESTGKIMDVLTEPGVQADRNVQASPANPRYEIVNDNTGKTTTIYETSILGRVE</sequence>
<protein>
    <submittedName>
        <fullName evidence="1">Uncharacterized protein</fullName>
    </submittedName>
</protein>
<accession>A0ACB9Z9E7</accession>
<proteinExistence type="predicted"/>
<gene>
    <name evidence="1" type="ORF">F4820DRAFT_191180</name>
</gene>
<dbReference type="Proteomes" id="UP001497700">
    <property type="component" value="Unassembled WGS sequence"/>
</dbReference>
<evidence type="ECO:0000313" key="2">
    <source>
        <dbReference type="Proteomes" id="UP001497700"/>
    </source>
</evidence>
<comment type="caution">
    <text evidence="1">The sequence shown here is derived from an EMBL/GenBank/DDBJ whole genome shotgun (WGS) entry which is preliminary data.</text>
</comment>
<organism evidence="1 2">
    <name type="scientific">Hypoxylon rubiginosum</name>
    <dbReference type="NCBI Taxonomy" id="110542"/>
    <lineage>
        <taxon>Eukaryota</taxon>
        <taxon>Fungi</taxon>
        <taxon>Dikarya</taxon>
        <taxon>Ascomycota</taxon>
        <taxon>Pezizomycotina</taxon>
        <taxon>Sordariomycetes</taxon>
        <taxon>Xylariomycetidae</taxon>
        <taxon>Xylariales</taxon>
        <taxon>Hypoxylaceae</taxon>
        <taxon>Hypoxylon</taxon>
    </lineage>
</organism>
<reference evidence="1 2" key="1">
    <citation type="journal article" date="2022" name="New Phytol.">
        <title>Ecological generalism drives hyperdiversity of secondary metabolite gene clusters in xylarialean endophytes.</title>
        <authorList>
            <person name="Franco M.E.E."/>
            <person name="Wisecaver J.H."/>
            <person name="Arnold A.E."/>
            <person name="Ju Y.M."/>
            <person name="Slot J.C."/>
            <person name="Ahrendt S."/>
            <person name="Moore L.P."/>
            <person name="Eastman K.E."/>
            <person name="Scott K."/>
            <person name="Konkel Z."/>
            <person name="Mondo S.J."/>
            <person name="Kuo A."/>
            <person name="Hayes R.D."/>
            <person name="Haridas S."/>
            <person name="Andreopoulos B."/>
            <person name="Riley R."/>
            <person name="LaButti K."/>
            <person name="Pangilinan J."/>
            <person name="Lipzen A."/>
            <person name="Amirebrahimi M."/>
            <person name="Yan J."/>
            <person name="Adam C."/>
            <person name="Keymanesh K."/>
            <person name="Ng V."/>
            <person name="Louie K."/>
            <person name="Northen T."/>
            <person name="Drula E."/>
            <person name="Henrissat B."/>
            <person name="Hsieh H.M."/>
            <person name="Youens-Clark K."/>
            <person name="Lutzoni F."/>
            <person name="Miadlikowska J."/>
            <person name="Eastwood D.C."/>
            <person name="Hamelin R.C."/>
            <person name="Grigoriev I.V."/>
            <person name="U'Ren J.M."/>
        </authorList>
    </citation>
    <scope>NUCLEOTIDE SEQUENCE [LARGE SCALE GENOMIC DNA]</scope>
    <source>
        <strain evidence="1 2">CBS 119005</strain>
    </source>
</reference>
<dbReference type="EMBL" id="MU393445">
    <property type="protein sequence ID" value="KAI4867620.1"/>
    <property type="molecule type" value="Genomic_DNA"/>
</dbReference>
<keyword evidence="2" id="KW-1185">Reference proteome</keyword>
<evidence type="ECO:0000313" key="1">
    <source>
        <dbReference type="EMBL" id="KAI4867620.1"/>
    </source>
</evidence>
<name>A0ACB9Z9E7_9PEZI</name>